<dbReference type="Gene3D" id="3.20.20.140">
    <property type="entry name" value="Metal-dependent hydrolases"/>
    <property type="match status" value="1"/>
</dbReference>
<dbReference type="AlphaFoldDB" id="A0A5C4LSM6"/>
<sequence length="295" mass="30223">MSGATWLPPFVDHHVHLQLVEADRLRGSGLAGVVDLGGNPAVVARSARGATAAADQGAPYVRFAGAFLAAPGGYPSGRAWCPDGAVREVRSPGDAEEAVAEQLSYGVSVVKVTLNADAGPVLDAGTLAAVVTAAHVGGVPVVAHVEGGGMTALALVAGVDALAHTPWTEQVDDGLVRRAARVGQRWISTLAIHAHDEDAQRSAVDNLGRFHDAGGRVLYGTDLGNGDLPLGVNRDEIAALVLAGLDEDAVVAALTDPWPGTLHPDGLATRILGVPPDDLAQLPAWLVSAEVGRRH</sequence>
<dbReference type="PANTHER" id="PTHR43135:SF3">
    <property type="entry name" value="ALPHA-D-RIBOSE 1-METHYLPHOSPHONATE 5-TRIPHOSPHATE DIPHOSPHATASE"/>
    <property type="match status" value="1"/>
</dbReference>
<name>A0A5C4LSM6_9ACTN</name>
<proteinExistence type="predicted"/>
<organism evidence="1 2">
    <name type="scientific">Mumia zhuanghuii</name>
    <dbReference type="NCBI Taxonomy" id="2585211"/>
    <lineage>
        <taxon>Bacteria</taxon>
        <taxon>Bacillati</taxon>
        <taxon>Actinomycetota</taxon>
        <taxon>Actinomycetes</taxon>
        <taxon>Propionibacteriales</taxon>
        <taxon>Nocardioidaceae</taxon>
        <taxon>Mumia</taxon>
    </lineage>
</organism>
<comment type="caution">
    <text evidence="1">The sequence shown here is derived from an EMBL/GenBank/DDBJ whole genome shotgun (WGS) entry which is preliminary data.</text>
</comment>
<dbReference type="SUPFAM" id="SSF51556">
    <property type="entry name" value="Metallo-dependent hydrolases"/>
    <property type="match status" value="1"/>
</dbReference>
<accession>A0A5C4LSM6</accession>
<dbReference type="Proteomes" id="UP000306740">
    <property type="component" value="Unassembled WGS sequence"/>
</dbReference>
<evidence type="ECO:0008006" key="3">
    <source>
        <dbReference type="Google" id="ProtNLM"/>
    </source>
</evidence>
<dbReference type="OrthoDB" id="3514520at2"/>
<evidence type="ECO:0000313" key="1">
    <source>
        <dbReference type="EMBL" id="TNC22026.1"/>
    </source>
</evidence>
<protein>
    <recommendedName>
        <fullName evidence="3">Amidohydrolase</fullName>
    </recommendedName>
</protein>
<dbReference type="InterPro" id="IPR032466">
    <property type="entry name" value="Metal_Hydrolase"/>
</dbReference>
<reference evidence="1 2" key="1">
    <citation type="submission" date="2019-05" db="EMBL/GenBank/DDBJ databases">
        <title>Mumia sp. nov., isolated from the intestinal contents of plateau pika (Ochotona curzoniae) in the Qinghai-Tibet plateau of China.</title>
        <authorList>
            <person name="Tian Z."/>
        </authorList>
    </citation>
    <scope>NUCLEOTIDE SEQUENCE [LARGE SCALE GENOMIC DNA]</scope>
    <source>
        <strain evidence="2">527</strain>
    </source>
</reference>
<dbReference type="RefSeq" id="WP_139107546.1">
    <property type="nucleotide sequence ID" value="NZ_VDFR01000283.1"/>
</dbReference>
<gene>
    <name evidence="1" type="ORF">FHE65_36130</name>
</gene>
<dbReference type="InterPro" id="IPR051781">
    <property type="entry name" value="Metallo-dep_Hydrolase"/>
</dbReference>
<dbReference type="EMBL" id="VDFR01000283">
    <property type="protein sequence ID" value="TNC22026.1"/>
    <property type="molecule type" value="Genomic_DNA"/>
</dbReference>
<dbReference type="PANTHER" id="PTHR43135">
    <property type="entry name" value="ALPHA-D-RIBOSE 1-METHYLPHOSPHONATE 5-TRIPHOSPHATE DIPHOSPHATASE"/>
    <property type="match status" value="1"/>
</dbReference>
<evidence type="ECO:0000313" key="2">
    <source>
        <dbReference type="Proteomes" id="UP000306740"/>
    </source>
</evidence>